<sequence>MAGTAVRALLFLAGGVAAAAVTAYVSGALDPYLGKPEVVAATPDASAAAKADSKTARLPGESKEAPSQPSATLAGPEGAEAAKPADTKAPSADTAGQEKQAKDILAPSFDVVRAEPDGSIVIAGKAAPNSKVEIVIGAEVIGNATAGPEGDFAVALDENLKPGNHQIVLRSTAPDNVVATSPETAIVSIPETKDGQVLALVEQPGVPSKLISVPEPEKQAEAKADSKASQPSDQNAATTQAPPVAQEEKANTPSGQAGEQQAAVSPAPSAAEPKPGEPMVKVEAVEIEGRKIFIAGAADPGRKVRAYANDILLGEVITSPGGRFLIETERDLPVGDYIIRVDGLEPDGAKVVTRAAVPFEREPGEAISAVAPDANAPEGGQAADAAAAAPGDAGEKAAAAPALPAGAGEIAATAPEALAPKLENVDGAVIIRRGDSLWRISRRVYGLGVRYSTIYLANQEQIRDPDMIWPGQVFKVPEKTREGEAADMEAIGSQATTAPR</sequence>
<feature type="region of interest" description="Disordered" evidence="1">
    <location>
        <begin position="481"/>
        <end position="500"/>
    </location>
</feature>
<feature type="compositionally biased region" description="Low complexity" evidence="1">
    <location>
        <begin position="262"/>
        <end position="273"/>
    </location>
</feature>
<keyword evidence="2" id="KW-0732">Signal</keyword>
<feature type="chain" id="PRO_5018969218" evidence="2">
    <location>
        <begin position="20"/>
        <end position="500"/>
    </location>
</feature>
<dbReference type="CDD" id="cd00118">
    <property type="entry name" value="LysM"/>
    <property type="match status" value="1"/>
</dbReference>
<dbReference type="PANTHER" id="PTHR34700:SF4">
    <property type="entry name" value="PHAGE-LIKE ELEMENT PBSX PROTEIN XKDP"/>
    <property type="match status" value="1"/>
</dbReference>
<organism evidence="4 5">
    <name type="scientific">Borborobacter arsenicus</name>
    <dbReference type="NCBI Taxonomy" id="1851146"/>
    <lineage>
        <taxon>Bacteria</taxon>
        <taxon>Pseudomonadati</taxon>
        <taxon>Pseudomonadota</taxon>
        <taxon>Alphaproteobacteria</taxon>
        <taxon>Hyphomicrobiales</taxon>
        <taxon>Phyllobacteriaceae</taxon>
        <taxon>Borborobacter</taxon>
    </lineage>
</organism>
<keyword evidence="5" id="KW-1185">Reference proteome</keyword>
<evidence type="ECO:0000313" key="4">
    <source>
        <dbReference type="EMBL" id="RUM96413.1"/>
    </source>
</evidence>
<dbReference type="PANTHER" id="PTHR34700">
    <property type="entry name" value="POTASSIUM BINDING PROTEIN KBP"/>
    <property type="match status" value="1"/>
</dbReference>
<reference evidence="4 5" key="1">
    <citation type="submission" date="2018-11" db="EMBL/GenBank/DDBJ databases">
        <title>Pseudaminobacter arsenicus sp. nov., an arsenic-resistant bacterium isolated from arsenic-rich aquifers.</title>
        <authorList>
            <person name="Mu Y."/>
        </authorList>
    </citation>
    <scope>NUCLEOTIDE SEQUENCE [LARGE SCALE GENOMIC DNA]</scope>
    <source>
        <strain evidence="4 5">CB3</strain>
    </source>
</reference>
<dbReference type="Proteomes" id="UP000281647">
    <property type="component" value="Unassembled WGS sequence"/>
</dbReference>
<dbReference type="EMBL" id="RKST01000019">
    <property type="protein sequence ID" value="RUM96413.1"/>
    <property type="molecule type" value="Genomic_DNA"/>
</dbReference>
<gene>
    <name evidence="4" type="ORF">EET67_17855</name>
</gene>
<dbReference type="SMART" id="SM00257">
    <property type="entry name" value="LysM"/>
    <property type="match status" value="1"/>
</dbReference>
<accession>A0A432V2H8</accession>
<dbReference type="SUPFAM" id="SSF54106">
    <property type="entry name" value="LysM domain"/>
    <property type="match status" value="1"/>
</dbReference>
<feature type="compositionally biased region" description="Basic and acidic residues" evidence="1">
    <location>
        <begin position="215"/>
        <end position="226"/>
    </location>
</feature>
<evidence type="ECO:0000313" key="5">
    <source>
        <dbReference type="Proteomes" id="UP000281647"/>
    </source>
</evidence>
<dbReference type="Gene3D" id="3.10.350.10">
    <property type="entry name" value="LysM domain"/>
    <property type="match status" value="1"/>
</dbReference>
<evidence type="ECO:0000256" key="1">
    <source>
        <dbReference type="SAM" id="MobiDB-lite"/>
    </source>
</evidence>
<proteinExistence type="predicted"/>
<dbReference type="Pfam" id="PF01476">
    <property type="entry name" value="LysM"/>
    <property type="match status" value="1"/>
</dbReference>
<dbReference type="InterPro" id="IPR018392">
    <property type="entry name" value="LysM"/>
</dbReference>
<feature type="region of interest" description="Disordered" evidence="1">
    <location>
        <begin position="371"/>
        <end position="390"/>
    </location>
</feature>
<comment type="caution">
    <text evidence="4">The sequence shown here is derived from an EMBL/GenBank/DDBJ whole genome shotgun (WGS) entry which is preliminary data.</text>
</comment>
<dbReference type="PROSITE" id="PS51782">
    <property type="entry name" value="LYSM"/>
    <property type="match status" value="1"/>
</dbReference>
<feature type="compositionally biased region" description="Basic and acidic residues" evidence="1">
    <location>
        <begin position="51"/>
        <end position="64"/>
    </location>
</feature>
<feature type="compositionally biased region" description="Polar residues" evidence="1">
    <location>
        <begin position="227"/>
        <end position="241"/>
    </location>
</feature>
<feature type="region of interest" description="Disordered" evidence="1">
    <location>
        <begin position="208"/>
        <end position="277"/>
    </location>
</feature>
<dbReference type="OrthoDB" id="370541at2"/>
<protein>
    <submittedName>
        <fullName evidence="4">LysM peptidoglycan-binding domain-containing protein</fullName>
    </submittedName>
</protein>
<name>A0A432V2H8_9HYPH</name>
<evidence type="ECO:0000256" key="2">
    <source>
        <dbReference type="SAM" id="SignalP"/>
    </source>
</evidence>
<dbReference type="RefSeq" id="WP_128627905.1">
    <property type="nucleotide sequence ID" value="NZ_RKST01000019.1"/>
</dbReference>
<feature type="region of interest" description="Disordered" evidence="1">
    <location>
        <begin position="49"/>
        <end position="100"/>
    </location>
</feature>
<feature type="compositionally biased region" description="Low complexity" evidence="1">
    <location>
        <begin position="374"/>
        <end position="390"/>
    </location>
</feature>
<evidence type="ECO:0000259" key="3">
    <source>
        <dbReference type="PROSITE" id="PS51782"/>
    </source>
</evidence>
<dbReference type="InterPro" id="IPR036779">
    <property type="entry name" value="LysM_dom_sf"/>
</dbReference>
<feature type="compositionally biased region" description="Low complexity" evidence="1">
    <location>
        <begin position="74"/>
        <end position="84"/>
    </location>
</feature>
<dbReference type="InterPro" id="IPR052196">
    <property type="entry name" value="Bact_Kbp"/>
</dbReference>
<feature type="signal peptide" evidence="2">
    <location>
        <begin position="1"/>
        <end position="19"/>
    </location>
</feature>
<dbReference type="AlphaFoldDB" id="A0A432V2H8"/>
<feature type="domain" description="LysM" evidence="3">
    <location>
        <begin position="427"/>
        <end position="476"/>
    </location>
</feature>